<keyword evidence="3" id="KW-0813">Transport</keyword>
<dbReference type="SUPFAM" id="SSF48371">
    <property type="entry name" value="ARM repeat"/>
    <property type="match status" value="1"/>
</dbReference>
<dbReference type="PANTHER" id="PTHR11134">
    <property type="entry name" value="ADAPTOR COMPLEX SUBUNIT BETA FAMILY MEMBER"/>
    <property type="match status" value="1"/>
</dbReference>
<evidence type="ECO:0000256" key="5">
    <source>
        <dbReference type="ARBA" id="ARBA00023136"/>
    </source>
</evidence>
<dbReference type="OrthoDB" id="10254310at2759"/>
<comment type="similarity">
    <text evidence="2">Belongs to the adaptor complexes large subunit family.</text>
</comment>
<evidence type="ECO:0000256" key="6">
    <source>
        <dbReference type="SAM" id="MobiDB-lite"/>
    </source>
</evidence>
<keyword evidence="9" id="KW-1185">Reference proteome</keyword>
<dbReference type="InterPro" id="IPR011989">
    <property type="entry name" value="ARM-like"/>
</dbReference>
<sequence>MDLNAITENATRLGSRIQESLSERTRALQQREAYYDAADEKTLNVRKQLDSNSEREKLAAMKILIALTSKGRNMSEYFAPVIKNVASPNLELRKLVYIFLLRYAEQEPDLALLSINTFQKDLADPNPFMRAMALRVLSGIRVPMIANIVLMSIKRCAADISPYVRKVAALAIPKCLSLDPSLQESLVEVILGMWKDRSPLSIGSVVVAFDAVCPTRLDLLHKHFRRLCKSLVDVDEWGQVDLCNLLLRYARTMLARPKDDEELDKDLQLLLTSAEPLFFNRNPAVVIAATRVIFYAGPPSYHPKIVQPLLRLLHISPEVERIVLAYIIASNPVLFAPHPTPFFISAADLPETRTCKLRILLAILNFDNHPTILRELVEQEAVHEIGRCAQKVPECTDQCVTALLGMLDRGNDQAVVVLKNLVPEAVAERLAGRLSVVSDPSARATIVWLSGQYAEGTSAVDGLAPHAADVLRQMAKTFPAEARAVKLQVVTMAAKLAVLSQDPRVGLLTQYVMQMARYDLDWDVRDRTRMLVGLLAGLDPAATTEREGVILRRAQVKVVLFNGKQNVVEVDEPVDATIGTWSAISGKKSLEDGILPDWLENGVESVLRHSPEDEAPPAPAPVTSISSAQVRAARAATSAPPTSAPTTPWKTLDSFYDDDEQEEGHGEEDSGSEDESGEETESGSEEDEDDGDEDESTEEESSSSVVDSAHHNPRT</sequence>
<dbReference type="InterPro" id="IPR016024">
    <property type="entry name" value="ARM-type_fold"/>
</dbReference>
<comment type="subcellular location">
    <subcellularLocation>
        <location evidence="1">Endomembrane system</location>
    </subcellularLocation>
</comment>
<protein>
    <recommendedName>
        <fullName evidence="7">Clathrin/coatomer adaptor adaptin-like N-terminal domain-containing protein</fullName>
    </recommendedName>
</protein>
<dbReference type="InterPro" id="IPR002553">
    <property type="entry name" value="Clathrin/coatomer_adapt-like_N"/>
</dbReference>
<dbReference type="STRING" id="1314674.A0A0D7BGT2"/>
<evidence type="ECO:0000256" key="3">
    <source>
        <dbReference type="ARBA" id="ARBA00022448"/>
    </source>
</evidence>
<dbReference type="Pfam" id="PF01602">
    <property type="entry name" value="Adaptin_N"/>
    <property type="match status" value="1"/>
</dbReference>
<feature type="region of interest" description="Disordered" evidence="6">
    <location>
        <begin position="609"/>
        <end position="715"/>
    </location>
</feature>
<evidence type="ECO:0000256" key="2">
    <source>
        <dbReference type="ARBA" id="ARBA00006613"/>
    </source>
</evidence>
<dbReference type="GO" id="GO:0012505">
    <property type="term" value="C:endomembrane system"/>
    <property type="evidence" value="ECO:0007669"/>
    <property type="project" value="UniProtKB-SubCell"/>
</dbReference>
<proteinExistence type="inferred from homology"/>
<dbReference type="InterPro" id="IPR026739">
    <property type="entry name" value="AP_beta"/>
</dbReference>
<evidence type="ECO:0000256" key="4">
    <source>
        <dbReference type="ARBA" id="ARBA00022927"/>
    </source>
</evidence>
<reference evidence="8 9" key="1">
    <citation type="journal article" date="2015" name="Fungal Genet. Biol.">
        <title>Evolution of novel wood decay mechanisms in Agaricales revealed by the genome sequences of Fistulina hepatica and Cylindrobasidium torrendii.</title>
        <authorList>
            <person name="Floudas D."/>
            <person name="Held B.W."/>
            <person name="Riley R."/>
            <person name="Nagy L.G."/>
            <person name="Koehler G."/>
            <person name="Ransdell A.S."/>
            <person name="Younus H."/>
            <person name="Chow J."/>
            <person name="Chiniquy J."/>
            <person name="Lipzen A."/>
            <person name="Tritt A."/>
            <person name="Sun H."/>
            <person name="Haridas S."/>
            <person name="LaButti K."/>
            <person name="Ohm R.A."/>
            <person name="Kues U."/>
            <person name="Blanchette R.A."/>
            <person name="Grigoriev I.V."/>
            <person name="Minto R.E."/>
            <person name="Hibbett D.S."/>
        </authorList>
    </citation>
    <scope>NUCLEOTIDE SEQUENCE [LARGE SCALE GENOMIC DNA]</scope>
    <source>
        <strain evidence="8 9">FP15055 ss-10</strain>
    </source>
</reference>
<feature type="compositionally biased region" description="Acidic residues" evidence="6">
    <location>
        <begin position="669"/>
        <end position="701"/>
    </location>
</feature>
<feature type="compositionally biased region" description="Low complexity" evidence="6">
    <location>
        <begin position="631"/>
        <end position="648"/>
    </location>
</feature>
<gene>
    <name evidence="8" type="ORF">CYLTODRAFT_436459</name>
</gene>
<dbReference type="Proteomes" id="UP000054007">
    <property type="component" value="Unassembled WGS sequence"/>
</dbReference>
<dbReference type="GO" id="GO:0016192">
    <property type="term" value="P:vesicle-mediated transport"/>
    <property type="evidence" value="ECO:0007669"/>
    <property type="project" value="InterPro"/>
</dbReference>
<evidence type="ECO:0000259" key="7">
    <source>
        <dbReference type="Pfam" id="PF01602"/>
    </source>
</evidence>
<dbReference type="GO" id="GO:0030117">
    <property type="term" value="C:membrane coat"/>
    <property type="evidence" value="ECO:0007669"/>
    <property type="project" value="InterPro"/>
</dbReference>
<dbReference type="GO" id="GO:0006886">
    <property type="term" value="P:intracellular protein transport"/>
    <property type="evidence" value="ECO:0007669"/>
    <property type="project" value="InterPro"/>
</dbReference>
<dbReference type="Gene3D" id="1.25.10.10">
    <property type="entry name" value="Leucine-rich Repeat Variant"/>
    <property type="match status" value="1"/>
</dbReference>
<keyword evidence="4" id="KW-0653">Protein transport</keyword>
<feature type="domain" description="Clathrin/coatomer adaptor adaptin-like N-terminal" evidence="7">
    <location>
        <begin position="47"/>
        <end position="535"/>
    </location>
</feature>
<dbReference type="EMBL" id="KN880495">
    <property type="protein sequence ID" value="KIY68856.1"/>
    <property type="molecule type" value="Genomic_DNA"/>
</dbReference>
<evidence type="ECO:0000313" key="8">
    <source>
        <dbReference type="EMBL" id="KIY68856.1"/>
    </source>
</evidence>
<dbReference type="AlphaFoldDB" id="A0A0D7BGT2"/>
<evidence type="ECO:0000256" key="1">
    <source>
        <dbReference type="ARBA" id="ARBA00004308"/>
    </source>
</evidence>
<evidence type="ECO:0000313" key="9">
    <source>
        <dbReference type="Proteomes" id="UP000054007"/>
    </source>
</evidence>
<organism evidence="8 9">
    <name type="scientific">Cylindrobasidium torrendii FP15055 ss-10</name>
    <dbReference type="NCBI Taxonomy" id="1314674"/>
    <lineage>
        <taxon>Eukaryota</taxon>
        <taxon>Fungi</taxon>
        <taxon>Dikarya</taxon>
        <taxon>Basidiomycota</taxon>
        <taxon>Agaricomycotina</taxon>
        <taxon>Agaricomycetes</taxon>
        <taxon>Agaricomycetidae</taxon>
        <taxon>Agaricales</taxon>
        <taxon>Marasmiineae</taxon>
        <taxon>Physalacriaceae</taxon>
        <taxon>Cylindrobasidium</taxon>
    </lineage>
</organism>
<name>A0A0D7BGT2_9AGAR</name>
<accession>A0A0D7BGT2</accession>
<keyword evidence="5" id="KW-0472">Membrane</keyword>